<dbReference type="InterPro" id="IPR036526">
    <property type="entry name" value="C-N_Hydrolase_sf"/>
</dbReference>
<feature type="domain" description="CN hydrolase" evidence="4">
    <location>
        <begin position="1"/>
        <end position="78"/>
    </location>
</feature>
<keyword evidence="3" id="KW-0732">Signal</keyword>
<dbReference type="PANTHER" id="PTHR10609">
    <property type="entry name" value="BIOTINIDASE-RELATED"/>
    <property type="match status" value="1"/>
</dbReference>
<dbReference type="SUPFAM" id="SSF56317">
    <property type="entry name" value="Carbon-nitrogen hydrolase"/>
    <property type="match status" value="1"/>
</dbReference>
<dbReference type="Pfam" id="PF19018">
    <property type="entry name" value="Vanin_C"/>
    <property type="match status" value="1"/>
</dbReference>
<evidence type="ECO:0000313" key="6">
    <source>
        <dbReference type="Proteomes" id="UP001166674"/>
    </source>
</evidence>
<reference evidence="5" key="1">
    <citation type="submission" date="2020-03" db="EMBL/GenBank/DDBJ databases">
        <title>Studies in the Genomics of Life Span.</title>
        <authorList>
            <person name="Glass D."/>
        </authorList>
    </citation>
    <scope>NUCLEOTIDE SEQUENCE</scope>
    <source>
        <strain evidence="5">SUZIE</strain>
        <tissue evidence="5">Muscle</tissue>
    </source>
</reference>
<evidence type="ECO:0000313" key="5">
    <source>
        <dbReference type="EMBL" id="MBZ3874356.1"/>
    </source>
</evidence>
<evidence type="ECO:0000256" key="1">
    <source>
        <dbReference type="ARBA" id="ARBA00008225"/>
    </source>
</evidence>
<keyword evidence="2" id="KW-0378">Hydrolase</keyword>
<dbReference type="Gene3D" id="3.60.110.10">
    <property type="entry name" value="Carbon-nitrogen hydrolase"/>
    <property type="match status" value="1"/>
</dbReference>
<gene>
    <name evidence="5" type="ORF">SUZIE_127530</name>
</gene>
<dbReference type="AlphaFoldDB" id="A0AA41MLZ4"/>
<comment type="caution">
    <text evidence="5">The sequence shown here is derived from an EMBL/GenBank/DDBJ whole genome shotgun (WGS) entry which is preliminary data.</text>
</comment>
<name>A0AA41MLZ4_SCICA</name>
<dbReference type="GO" id="GO:0017159">
    <property type="term" value="F:pantetheine hydrolase activity"/>
    <property type="evidence" value="ECO:0007669"/>
    <property type="project" value="TreeGrafter"/>
</dbReference>
<dbReference type="PANTHER" id="PTHR10609:SF15">
    <property type="entry name" value="PANTETHEINE HYDROLASE VNN2"/>
    <property type="match status" value="1"/>
</dbReference>
<comment type="similarity">
    <text evidence="1">Belongs to the carbon-nitrogen hydrolase superfamily. BTD/VNN family.</text>
</comment>
<evidence type="ECO:0000259" key="4">
    <source>
        <dbReference type="PROSITE" id="PS50263"/>
    </source>
</evidence>
<accession>A0AA41MLZ4</accession>
<keyword evidence="6" id="KW-1185">Reference proteome</keyword>
<evidence type="ECO:0000256" key="2">
    <source>
        <dbReference type="ARBA" id="ARBA00022801"/>
    </source>
</evidence>
<evidence type="ECO:0000256" key="3">
    <source>
        <dbReference type="SAM" id="SignalP"/>
    </source>
</evidence>
<dbReference type="Proteomes" id="UP001166674">
    <property type="component" value="Unassembled WGS sequence"/>
</dbReference>
<proteinExistence type="inferred from homology"/>
<dbReference type="EMBL" id="JAATJV010226865">
    <property type="protein sequence ID" value="MBZ3874356.1"/>
    <property type="molecule type" value="Genomic_DNA"/>
</dbReference>
<dbReference type="InterPro" id="IPR003010">
    <property type="entry name" value="C-N_Hydrolase"/>
</dbReference>
<dbReference type="GO" id="GO:0015939">
    <property type="term" value="P:pantothenate metabolic process"/>
    <property type="evidence" value="ECO:0007669"/>
    <property type="project" value="TreeGrafter"/>
</dbReference>
<dbReference type="InterPro" id="IPR043957">
    <property type="entry name" value="Vanin_C"/>
</dbReference>
<dbReference type="PROSITE" id="PS50263">
    <property type="entry name" value="CN_HYDROLASE"/>
    <property type="match status" value="1"/>
</dbReference>
<feature type="signal peptide" evidence="3">
    <location>
        <begin position="1"/>
        <end position="19"/>
    </location>
</feature>
<feature type="chain" id="PRO_5041221075" evidence="3">
    <location>
        <begin position="20"/>
        <end position="287"/>
    </location>
</feature>
<dbReference type="InterPro" id="IPR040154">
    <property type="entry name" value="Biotinidase/VNN"/>
</dbReference>
<protein>
    <submittedName>
        <fullName evidence="5">Vascular non-inflammatory molecule 2</fullName>
    </submittedName>
</protein>
<sequence>MDTILFPTAWMNFLPFLTAIEFHSAWAMGMRVNLLAANTHKVGQNMTGSGIYAPHSPKVYHYDMKTESGKILFSEVDTHPRMSPDYPAAVNWNAYAKTIKPFPVQKTTFGGFVSRDEFNFTELFKNSGNLTVCQKELCCHLSYRMVEKKENESYVLGAFTGLHSRRQREYWQVCTMLKCKTADLKTCGQAVETAATRFEMFSLSGTFGTEYVFPEVLLSEINLSPGKFEVLKDGRLINKNGPSEPILTVSLFGRWYTKDAVHNSCPTNNSAVNYLLISTLLMIYKIL</sequence>
<organism evidence="5 6">
    <name type="scientific">Sciurus carolinensis</name>
    <name type="common">Eastern gray squirrel</name>
    <dbReference type="NCBI Taxonomy" id="30640"/>
    <lineage>
        <taxon>Eukaryota</taxon>
        <taxon>Metazoa</taxon>
        <taxon>Chordata</taxon>
        <taxon>Craniata</taxon>
        <taxon>Vertebrata</taxon>
        <taxon>Euteleostomi</taxon>
        <taxon>Mammalia</taxon>
        <taxon>Eutheria</taxon>
        <taxon>Euarchontoglires</taxon>
        <taxon>Glires</taxon>
        <taxon>Rodentia</taxon>
        <taxon>Sciuromorpha</taxon>
        <taxon>Sciuridae</taxon>
        <taxon>Sciurinae</taxon>
        <taxon>Sciurini</taxon>
        <taxon>Sciurus</taxon>
    </lineage>
</organism>